<dbReference type="Proteomes" id="UP000594014">
    <property type="component" value="Chromosome"/>
</dbReference>
<proteinExistence type="predicted"/>
<evidence type="ECO:0000313" key="1">
    <source>
        <dbReference type="EMBL" id="QOX62107.1"/>
    </source>
</evidence>
<name>A0ACD1A6Y9_9FIRM</name>
<protein>
    <submittedName>
        <fullName evidence="1">PadR family transcriptional regulator</fullName>
    </submittedName>
</protein>
<sequence>MSIQYAILGLLSWKPSTGYDLKKVFEDSPYLYWSGNNNQIYKSLMQLQKEDLISGETIHQDGAPSKKVYALTKKGISALKTWILSGTEAPEIKKPFLIQLVWSDMLSNQELEQLLSDYEKTIETQLTVQKEKYDREKDWPNRSPRETFLWNMVAVNLMSTFQSELDWTRKVRKQLQRFNSESDQ</sequence>
<reference evidence="1" key="1">
    <citation type="submission" date="2019-08" db="EMBL/GenBank/DDBJ databases">
        <title>Genome sequence of Clostridiales bacterium MT110.</title>
        <authorList>
            <person name="Cao J."/>
        </authorList>
    </citation>
    <scope>NUCLEOTIDE SEQUENCE</scope>
    <source>
        <strain evidence="1">MT110</strain>
    </source>
</reference>
<accession>A0ACD1A6Y9</accession>
<organism evidence="1 2">
    <name type="scientific">Anoxybacterium hadale</name>
    <dbReference type="NCBI Taxonomy" id="3408580"/>
    <lineage>
        <taxon>Bacteria</taxon>
        <taxon>Bacillati</taxon>
        <taxon>Bacillota</taxon>
        <taxon>Clostridia</taxon>
        <taxon>Peptostreptococcales</taxon>
        <taxon>Anaerovoracaceae</taxon>
        <taxon>Anoxybacterium</taxon>
    </lineage>
</organism>
<keyword evidence="2" id="KW-1185">Reference proteome</keyword>
<evidence type="ECO:0000313" key="2">
    <source>
        <dbReference type="Proteomes" id="UP000594014"/>
    </source>
</evidence>
<gene>
    <name evidence="1" type="ORF">FRZ06_01455</name>
</gene>
<dbReference type="EMBL" id="CP042469">
    <property type="protein sequence ID" value="QOX62107.1"/>
    <property type="molecule type" value="Genomic_DNA"/>
</dbReference>